<keyword evidence="2" id="KW-1185">Reference proteome</keyword>
<sequence length="83" mass="9697">MRRSQIALFADDESMKERVLIGREEAADLLNLSVNGLIGRTREKSYRPRPVRLGRRVLYDRDEVLEVKRVMEWLRGGDQPKDA</sequence>
<dbReference type="EMBL" id="CABPSQ010000013">
    <property type="protein sequence ID" value="VVE74149.1"/>
    <property type="molecule type" value="Genomic_DNA"/>
</dbReference>
<name>A0A5E5AKD9_9BURK</name>
<evidence type="ECO:0000313" key="2">
    <source>
        <dbReference type="Proteomes" id="UP000414136"/>
    </source>
</evidence>
<dbReference type="AlphaFoldDB" id="A0A5E5AKD9"/>
<accession>A0A5E5AKD9</accession>
<reference evidence="1 2" key="1">
    <citation type="submission" date="2019-08" db="EMBL/GenBank/DDBJ databases">
        <authorList>
            <person name="Peeters C."/>
        </authorList>
    </citation>
    <scope>NUCLEOTIDE SEQUENCE [LARGE SCALE GENOMIC DNA]</scope>
    <source>
        <strain evidence="1 2">LMG 31118</strain>
    </source>
</reference>
<protein>
    <submittedName>
        <fullName evidence="1">Uncharacterized protein</fullName>
    </submittedName>
</protein>
<proteinExistence type="predicted"/>
<evidence type="ECO:0000313" key="1">
    <source>
        <dbReference type="EMBL" id="VVE74149.1"/>
    </source>
</evidence>
<organism evidence="1 2">
    <name type="scientific">Pandoraea captiosa</name>
    <dbReference type="NCBI Taxonomy" id="2508302"/>
    <lineage>
        <taxon>Bacteria</taxon>
        <taxon>Pseudomonadati</taxon>
        <taxon>Pseudomonadota</taxon>
        <taxon>Betaproteobacteria</taxon>
        <taxon>Burkholderiales</taxon>
        <taxon>Burkholderiaceae</taxon>
        <taxon>Pandoraea</taxon>
    </lineage>
</organism>
<dbReference type="Proteomes" id="UP000414136">
    <property type="component" value="Unassembled WGS sequence"/>
</dbReference>
<gene>
    <name evidence="1" type="ORF">PCA31118_04690</name>
</gene>